<dbReference type="CDD" id="cd00586">
    <property type="entry name" value="4HBT"/>
    <property type="match status" value="1"/>
</dbReference>
<dbReference type="GO" id="GO:0047617">
    <property type="term" value="F:fatty acyl-CoA hydrolase activity"/>
    <property type="evidence" value="ECO:0007669"/>
    <property type="project" value="TreeGrafter"/>
</dbReference>
<proteinExistence type="inferred from homology"/>
<dbReference type="PANTHER" id="PTHR31793:SF27">
    <property type="entry name" value="NOVEL THIOESTERASE SUPERFAMILY DOMAIN AND SAPOSIN A-TYPE DOMAIN CONTAINING PROTEIN (0610012H03RIK)"/>
    <property type="match status" value="1"/>
</dbReference>
<protein>
    <submittedName>
        <fullName evidence="3">Acyl-CoA thioesterase</fullName>
    </submittedName>
</protein>
<dbReference type="EMBL" id="QURL01000003">
    <property type="protein sequence ID" value="RFC64105.1"/>
    <property type="molecule type" value="Genomic_DNA"/>
</dbReference>
<comment type="caution">
    <text evidence="3">The sequence shown here is derived from an EMBL/GenBank/DDBJ whole genome shotgun (WGS) entry which is preliminary data.</text>
</comment>
<organism evidence="3 4">
    <name type="scientific">Fulvimarina endophytica</name>
    <dbReference type="NCBI Taxonomy" id="2293836"/>
    <lineage>
        <taxon>Bacteria</taxon>
        <taxon>Pseudomonadati</taxon>
        <taxon>Pseudomonadota</taxon>
        <taxon>Alphaproteobacteria</taxon>
        <taxon>Hyphomicrobiales</taxon>
        <taxon>Aurantimonadaceae</taxon>
        <taxon>Fulvimarina</taxon>
    </lineage>
</organism>
<evidence type="ECO:0000313" key="3">
    <source>
        <dbReference type="EMBL" id="RFC64105.1"/>
    </source>
</evidence>
<sequence length="145" mass="16060">MDSRTPPRIEDYPHVTRDKLRFADMDRQGHINNVVFMVLIEQARCEVIYDPANPLAPEGCAFVVAHVSIDFLSEMLWPGEVETATRILSVGRSSIKIEQALFQNGKPCARALSVVVLTDTQTRRSTPLPQEAVARLDAMKAPSGA</sequence>
<dbReference type="AlphaFoldDB" id="A0A371X4F2"/>
<keyword evidence="2" id="KW-0378">Hydrolase</keyword>
<name>A0A371X4F2_9HYPH</name>
<dbReference type="Proteomes" id="UP000264310">
    <property type="component" value="Unassembled WGS sequence"/>
</dbReference>
<evidence type="ECO:0000256" key="1">
    <source>
        <dbReference type="ARBA" id="ARBA00005953"/>
    </source>
</evidence>
<dbReference type="InterPro" id="IPR029069">
    <property type="entry name" value="HotDog_dom_sf"/>
</dbReference>
<dbReference type="InterPro" id="IPR050563">
    <property type="entry name" value="4-hydroxybenzoyl-CoA_TE"/>
</dbReference>
<evidence type="ECO:0000256" key="2">
    <source>
        <dbReference type="ARBA" id="ARBA00022801"/>
    </source>
</evidence>
<gene>
    <name evidence="3" type="ORF">DYI37_07005</name>
</gene>
<dbReference type="Gene3D" id="3.10.129.10">
    <property type="entry name" value="Hotdog Thioesterase"/>
    <property type="match status" value="1"/>
</dbReference>
<comment type="similarity">
    <text evidence="1">Belongs to the 4-hydroxybenzoyl-CoA thioesterase family.</text>
</comment>
<dbReference type="RefSeq" id="WP_116682524.1">
    <property type="nucleotide sequence ID" value="NZ_QURL01000003.1"/>
</dbReference>
<keyword evidence="4" id="KW-1185">Reference proteome</keyword>
<dbReference type="OrthoDB" id="9799036at2"/>
<accession>A0A371X4F2</accession>
<evidence type="ECO:0000313" key="4">
    <source>
        <dbReference type="Proteomes" id="UP000264310"/>
    </source>
</evidence>
<reference evidence="3 4" key="1">
    <citation type="submission" date="2018-08" db="EMBL/GenBank/DDBJ databases">
        <title>Fulvimarina sp. 85, whole genome shotgun sequence.</title>
        <authorList>
            <person name="Tuo L."/>
        </authorList>
    </citation>
    <scope>NUCLEOTIDE SEQUENCE [LARGE SCALE GENOMIC DNA]</scope>
    <source>
        <strain evidence="3 4">85</strain>
    </source>
</reference>
<dbReference type="SUPFAM" id="SSF54637">
    <property type="entry name" value="Thioesterase/thiol ester dehydrase-isomerase"/>
    <property type="match status" value="1"/>
</dbReference>
<dbReference type="Pfam" id="PF13279">
    <property type="entry name" value="4HBT_2"/>
    <property type="match status" value="1"/>
</dbReference>
<dbReference type="PANTHER" id="PTHR31793">
    <property type="entry name" value="4-HYDROXYBENZOYL-COA THIOESTERASE FAMILY MEMBER"/>
    <property type="match status" value="1"/>
</dbReference>